<feature type="region of interest" description="Disordered" evidence="1">
    <location>
        <begin position="1"/>
        <end position="32"/>
    </location>
</feature>
<keyword evidence="4" id="KW-1185">Reference proteome</keyword>
<evidence type="ECO:0000313" key="3">
    <source>
        <dbReference type="EMBL" id="KAF9329319.1"/>
    </source>
</evidence>
<feature type="domain" description="Rho-GAP" evidence="2">
    <location>
        <begin position="104"/>
        <end position="360"/>
    </location>
</feature>
<gene>
    <name evidence="3" type="ORF">BG006_007582</name>
</gene>
<feature type="compositionally biased region" description="Basic and acidic residues" evidence="1">
    <location>
        <begin position="493"/>
        <end position="505"/>
    </location>
</feature>
<comment type="caution">
    <text evidence="3">The sequence shown here is derived from an EMBL/GenBank/DDBJ whole genome shotgun (WGS) entry which is preliminary data.</text>
</comment>
<accession>A0A9P5VKK1</accession>
<dbReference type="EMBL" id="JAAAUY010000485">
    <property type="protein sequence ID" value="KAF9329319.1"/>
    <property type="molecule type" value="Genomic_DNA"/>
</dbReference>
<proteinExistence type="predicted"/>
<feature type="region of interest" description="Disordered" evidence="1">
    <location>
        <begin position="482"/>
        <end position="505"/>
    </location>
</feature>
<name>A0A9P5VKK1_9FUNG</name>
<reference evidence="3" key="1">
    <citation type="journal article" date="2020" name="Fungal Divers.">
        <title>Resolving the Mortierellaceae phylogeny through synthesis of multi-gene phylogenetics and phylogenomics.</title>
        <authorList>
            <person name="Vandepol N."/>
            <person name="Liber J."/>
            <person name="Desiro A."/>
            <person name="Na H."/>
            <person name="Kennedy M."/>
            <person name="Barry K."/>
            <person name="Grigoriev I.V."/>
            <person name="Miller A.N."/>
            <person name="O'Donnell K."/>
            <person name="Stajich J.E."/>
            <person name="Bonito G."/>
        </authorList>
    </citation>
    <scope>NUCLEOTIDE SEQUENCE</scope>
    <source>
        <strain evidence="3">NVP1</strain>
    </source>
</reference>
<dbReference type="InterPro" id="IPR000198">
    <property type="entry name" value="RhoGAP_dom"/>
</dbReference>
<dbReference type="InterPro" id="IPR008936">
    <property type="entry name" value="Rho_GTPase_activation_prot"/>
</dbReference>
<organism evidence="3 4">
    <name type="scientific">Podila minutissima</name>
    <dbReference type="NCBI Taxonomy" id="64525"/>
    <lineage>
        <taxon>Eukaryota</taxon>
        <taxon>Fungi</taxon>
        <taxon>Fungi incertae sedis</taxon>
        <taxon>Mucoromycota</taxon>
        <taxon>Mortierellomycotina</taxon>
        <taxon>Mortierellomycetes</taxon>
        <taxon>Mortierellales</taxon>
        <taxon>Mortierellaceae</taxon>
        <taxon>Podila</taxon>
    </lineage>
</organism>
<dbReference type="SUPFAM" id="SSF48350">
    <property type="entry name" value="GTPase activation domain, GAP"/>
    <property type="match status" value="1"/>
</dbReference>
<dbReference type="Gene3D" id="1.10.555.10">
    <property type="entry name" value="Rho GTPase activation protein"/>
    <property type="match status" value="1"/>
</dbReference>
<evidence type="ECO:0000259" key="2">
    <source>
        <dbReference type="PROSITE" id="PS50238"/>
    </source>
</evidence>
<evidence type="ECO:0000256" key="1">
    <source>
        <dbReference type="SAM" id="MobiDB-lite"/>
    </source>
</evidence>
<evidence type="ECO:0000313" key="4">
    <source>
        <dbReference type="Proteomes" id="UP000696485"/>
    </source>
</evidence>
<sequence>MLEDAAVGARSEAVPVNRASADNLSPHSSSARPLSLMSPALFSSGSQGKKSRPKSFSGLLLQHEQRLTDAQTQSTYQPKSARWASRGGIGSKNEMMIDLETSGVFVPSNAKRLRPEFVYRTIILCADEIRSRGLTHSNIFCNPSPKKTISAMIALLTDQERADLYPIQCLRIDTVANLMLNLLSQMSNPVIPYAVMEFYFKHGVSTPSSPSVPVSSVSGGGSVSSISESTHPRFPPIPPLPSLMHSPKFASSAVAWSRQYFDLPLFLDSLPSLNRVILLEVLHLCAEILNHQIYNNLTMGRLIQQIAPALFSTVSDQKVLEQVTGSRRWSIHDSAISAQDGSRAENHLFTVILSRFMFMILMTNEGPDFSLRPVASHLRDGGACSIGSSLPDGEYGPYASSQAAHFRKSQERIQQAQQEYYHKMEVAFQEMEFQGRPSQHFGQHVTASSQQGCHQGKLAYTQSERPTSRDGGRIEQLEFNLPQPSMATRPHRDHTWHDCSHDANR</sequence>
<dbReference type="AlphaFoldDB" id="A0A9P5VKK1"/>
<dbReference type="PROSITE" id="PS50238">
    <property type="entry name" value="RHOGAP"/>
    <property type="match status" value="1"/>
</dbReference>
<dbReference type="GO" id="GO:0007165">
    <property type="term" value="P:signal transduction"/>
    <property type="evidence" value="ECO:0007669"/>
    <property type="project" value="InterPro"/>
</dbReference>
<feature type="compositionally biased region" description="Polar residues" evidence="1">
    <location>
        <begin position="20"/>
        <end position="32"/>
    </location>
</feature>
<dbReference type="Proteomes" id="UP000696485">
    <property type="component" value="Unassembled WGS sequence"/>
</dbReference>
<protein>
    <recommendedName>
        <fullName evidence="2">Rho-GAP domain-containing protein</fullName>
    </recommendedName>
</protein>